<keyword evidence="1" id="KW-0812">Transmembrane</keyword>
<feature type="transmembrane region" description="Helical" evidence="1">
    <location>
        <begin position="95"/>
        <end position="122"/>
    </location>
</feature>
<dbReference type="AlphaFoldDB" id="A0AAD7WVJ7"/>
<evidence type="ECO:0000313" key="2">
    <source>
        <dbReference type="EMBL" id="KAJ8411161.1"/>
    </source>
</evidence>
<evidence type="ECO:0000313" key="3">
    <source>
        <dbReference type="Proteomes" id="UP001221898"/>
    </source>
</evidence>
<dbReference type="Proteomes" id="UP001221898">
    <property type="component" value="Unassembled WGS sequence"/>
</dbReference>
<sequence>MSATHRVFMPQQREPGMAFGSRHSEAMTKFNNNVAGVVNKFEGNMIVWLMITQMTTMCFLVIPECMVNLIDGAYAVAVDYPGEDFKELSSRYNRVYINSGIVTVVVGCLAMCVNIVLSYFVVLAKKKLLTKSNGSMTTGRSTVGVVLYVLAMNAQLLFSVLRACMELLYRSLTMDGTRIRHVETAIASFGLMVVIAGLITGISTTMLLMSHEESQQKTQQQQQYQLTGQAPYQSVNTVYQQKHM</sequence>
<organism evidence="2 3">
    <name type="scientific">Aldrovandia affinis</name>
    <dbReference type="NCBI Taxonomy" id="143900"/>
    <lineage>
        <taxon>Eukaryota</taxon>
        <taxon>Metazoa</taxon>
        <taxon>Chordata</taxon>
        <taxon>Craniata</taxon>
        <taxon>Vertebrata</taxon>
        <taxon>Euteleostomi</taxon>
        <taxon>Actinopterygii</taxon>
        <taxon>Neopterygii</taxon>
        <taxon>Teleostei</taxon>
        <taxon>Notacanthiformes</taxon>
        <taxon>Halosauridae</taxon>
        <taxon>Aldrovandia</taxon>
    </lineage>
</organism>
<proteinExistence type="predicted"/>
<dbReference type="EMBL" id="JAINUG010000023">
    <property type="protein sequence ID" value="KAJ8411161.1"/>
    <property type="molecule type" value="Genomic_DNA"/>
</dbReference>
<reference evidence="2" key="1">
    <citation type="journal article" date="2023" name="Science">
        <title>Genome structures resolve the early diversification of teleost fishes.</title>
        <authorList>
            <person name="Parey E."/>
            <person name="Louis A."/>
            <person name="Montfort J."/>
            <person name="Bouchez O."/>
            <person name="Roques C."/>
            <person name="Iampietro C."/>
            <person name="Lluch J."/>
            <person name="Castinel A."/>
            <person name="Donnadieu C."/>
            <person name="Desvignes T."/>
            <person name="Floi Bucao C."/>
            <person name="Jouanno E."/>
            <person name="Wen M."/>
            <person name="Mejri S."/>
            <person name="Dirks R."/>
            <person name="Jansen H."/>
            <person name="Henkel C."/>
            <person name="Chen W.J."/>
            <person name="Zahm M."/>
            <person name="Cabau C."/>
            <person name="Klopp C."/>
            <person name="Thompson A.W."/>
            <person name="Robinson-Rechavi M."/>
            <person name="Braasch I."/>
            <person name="Lecointre G."/>
            <person name="Bobe J."/>
            <person name="Postlethwait J.H."/>
            <person name="Berthelot C."/>
            <person name="Roest Crollius H."/>
            <person name="Guiguen Y."/>
        </authorList>
    </citation>
    <scope>NUCLEOTIDE SEQUENCE</scope>
    <source>
        <strain evidence="2">NC1722</strain>
    </source>
</reference>
<protein>
    <submittedName>
        <fullName evidence="2">Uncharacterized protein</fullName>
    </submittedName>
</protein>
<keyword evidence="1" id="KW-0472">Membrane</keyword>
<keyword evidence="3" id="KW-1185">Reference proteome</keyword>
<feature type="transmembrane region" description="Helical" evidence="1">
    <location>
        <begin position="185"/>
        <end position="209"/>
    </location>
</feature>
<accession>A0AAD7WVJ7</accession>
<gene>
    <name evidence="2" type="ORF">AAFF_G00171670</name>
</gene>
<feature type="transmembrane region" description="Helical" evidence="1">
    <location>
        <begin position="142"/>
        <end position="164"/>
    </location>
</feature>
<comment type="caution">
    <text evidence="2">The sequence shown here is derived from an EMBL/GenBank/DDBJ whole genome shotgun (WGS) entry which is preliminary data.</text>
</comment>
<name>A0AAD7WVJ7_9TELE</name>
<keyword evidence="1" id="KW-1133">Transmembrane helix</keyword>
<evidence type="ECO:0000256" key="1">
    <source>
        <dbReference type="SAM" id="Phobius"/>
    </source>
</evidence>